<dbReference type="InterPro" id="IPR023635">
    <property type="entry name" value="Peptide_deformylase"/>
</dbReference>
<dbReference type="PATRIC" id="fig|83558.13.peg.1130"/>
<dbReference type="PANTHER" id="PTHR10458">
    <property type="entry name" value="PEPTIDE DEFORMYLASE"/>
    <property type="match status" value="1"/>
</dbReference>
<proteinExistence type="inferred from homology"/>
<evidence type="ECO:0000313" key="9">
    <source>
        <dbReference type="EMBL" id="CRI50087.1"/>
    </source>
</evidence>
<dbReference type="EMBL" id="LN847007">
    <property type="protein sequence ID" value="CRI40993.1"/>
    <property type="molecule type" value="Genomic_DNA"/>
</dbReference>
<dbReference type="EMBL" id="LN847244">
    <property type="protein sequence ID" value="CRI50087.1"/>
    <property type="molecule type" value="Genomic_DNA"/>
</dbReference>
<dbReference type="GO" id="GO:0042586">
    <property type="term" value="F:peptide deformylase activity"/>
    <property type="evidence" value="ECO:0007669"/>
    <property type="project" value="UniProtKB-UniRule"/>
</dbReference>
<dbReference type="EMBL" id="LN847247">
    <property type="protein sequence ID" value="CRI52269.1"/>
    <property type="molecule type" value="Genomic_DNA"/>
</dbReference>
<dbReference type="PRINTS" id="PR01576">
    <property type="entry name" value="PDEFORMYLASE"/>
</dbReference>
<evidence type="ECO:0000256" key="1">
    <source>
        <dbReference type="ARBA" id="ARBA00010759"/>
    </source>
</evidence>
<keyword evidence="2" id="KW-0648">Protein biosynthesis</keyword>
<accession>A0A0F7WUI0</accession>
<dbReference type="EMBL" id="LN847009">
    <property type="protein sequence ID" value="CRI42123.1"/>
    <property type="molecule type" value="Genomic_DNA"/>
</dbReference>
<evidence type="ECO:0000313" key="6">
    <source>
        <dbReference type="EMBL" id="CRI44328.1"/>
    </source>
</evidence>
<comment type="catalytic activity">
    <reaction evidence="2">
        <text>N-terminal N-formyl-L-methionyl-[peptide] + H2O = N-terminal L-methionyl-[peptide] + formate</text>
        <dbReference type="Rhea" id="RHEA:24420"/>
        <dbReference type="Rhea" id="RHEA-COMP:10639"/>
        <dbReference type="Rhea" id="RHEA-COMP:10640"/>
        <dbReference type="ChEBI" id="CHEBI:15377"/>
        <dbReference type="ChEBI" id="CHEBI:15740"/>
        <dbReference type="ChEBI" id="CHEBI:49298"/>
        <dbReference type="ChEBI" id="CHEBI:64731"/>
        <dbReference type="EC" id="3.5.1.88"/>
    </reaction>
</comment>
<keyword evidence="2 4" id="KW-0378">Hydrolase</keyword>
<dbReference type="EC" id="3.5.1.88" evidence="2"/>
<organism evidence="4">
    <name type="scientific">Chlamydia pneumoniae</name>
    <name type="common">Chlamydophila pneumoniae</name>
    <dbReference type="NCBI Taxonomy" id="83558"/>
    <lineage>
        <taxon>Bacteria</taxon>
        <taxon>Pseudomonadati</taxon>
        <taxon>Chlamydiota</taxon>
        <taxon>Chlamydiia</taxon>
        <taxon>Chlamydiales</taxon>
        <taxon>Chlamydiaceae</taxon>
        <taxon>Chlamydia/Chlamydophila group</taxon>
        <taxon>Chlamydia</taxon>
    </lineage>
</organism>
<dbReference type="EMBL" id="LN849058">
    <property type="protein sequence ID" value="CRI73763.1"/>
    <property type="molecule type" value="Genomic_DNA"/>
</dbReference>
<dbReference type="Pfam" id="PF01327">
    <property type="entry name" value="Pep_deformylase"/>
    <property type="match status" value="1"/>
</dbReference>
<dbReference type="NCBIfam" id="TIGR00079">
    <property type="entry name" value="pept_deformyl"/>
    <property type="match status" value="1"/>
</dbReference>
<feature type="binding site" evidence="2">
    <location>
        <position position="117"/>
    </location>
    <ligand>
        <name>Fe cation</name>
        <dbReference type="ChEBI" id="CHEBI:24875"/>
    </ligand>
</feature>
<keyword evidence="2" id="KW-0479">Metal-binding</keyword>
<dbReference type="InterPro" id="IPR036821">
    <property type="entry name" value="Peptide_deformylase_sf"/>
</dbReference>
<dbReference type="EMBL" id="LN846999">
    <property type="protein sequence ID" value="CRI38730.1"/>
    <property type="molecule type" value="Genomic_DNA"/>
</dbReference>
<evidence type="ECO:0000313" key="10">
    <source>
        <dbReference type="EMBL" id="CRI51139.1"/>
    </source>
</evidence>
<evidence type="ECO:0000313" key="7">
    <source>
        <dbReference type="EMBL" id="CRI46588.1"/>
    </source>
</evidence>
<gene>
    <name evidence="2 4" type="primary">def</name>
    <name evidence="3" type="ORF">BN1224_CV15_C_05630</name>
    <name evidence="5" type="ORF">BN1224_GiD_B_01060</name>
    <name evidence="6" type="ORF">BN1224_H12_FO_00170</name>
    <name evidence="7" type="ORF">BN1224_MUL2216_G_00760</name>
    <name evidence="8" type="ORF">BN1224_Panola_M_00960</name>
    <name evidence="10" type="ORF">BN1224_PB1_B_11080</name>
    <name evidence="9" type="ORF">BN1224_U1271_C_09540</name>
    <name evidence="11" type="ORF">BN1224_UZG1_C_01330</name>
    <name evidence="12" type="ORF">BN1224_Wien2_I_01060</name>
    <name evidence="13" type="ORF">BN1224_YK41_CG_00120</name>
    <name evidence="4" type="ORF">CWL029c_G_00940</name>
</gene>
<dbReference type="PANTHER" id="PTHR10458:SF22">
    <property type="entry name" value="PEPTIDE DEFORMYLASE"/>
    <property type="match status" value="1"/>
</dbReference>
<keyword evidence="2" id="KW-0408">Iron</keyword>
<dbReference type="EMBL" id="LN847240">
    <property type="protein sequence ID" value="CRI51139.1"/>
    <property type="molecule type" value="Genomic_DNA"/>
</dbReference>
<protein>
    <recommendedName>
        <fullName evidence="2">Peptide deformylase</fullName>
        <shortName evidence="2">PDF</shortName>
        <ecNumber evidence="2">3.5.1.88</ecNumber>
    </recommendedName>
    <alternativeName>
        <fullName evidence="2">Polypeptide deformylase</fullName>
    </alternativeName>
</protein>
<evidence type="ECO:0000313" key="5">
    <source>
        <dbReference type="EMBL" id="CRI42123.1"/>
    </source>
</evidence>
<evidence type="ECO:0000313" key="12">
    <source>
        <dbReference type="EMBL" id="CRI54373.1"/>
    </source>
</evidence>
<dbReference type="CDD" id="cd00487">
    <property type="entry name" value="Pep_deformylase"/>
    <property type="match status" value="1"/>
</dbReference>
<comment type="similarity">
    <text evidence="1 2">Belongs to the polypeptide deformylase family.</text>
</comment>
<evidence type="ECO:0000313" key="8">
    <source>
        <dbReference type="EMBL" id="CRI47734.1"/>
    </source>
</evidence>
<evidence type="ECO:0000313" key="3">
    <source>
        <dbReference type="EMBL" id="CRI38730.1"/>
    </source>
</evidence>
<comment type="function">
    <text evidence="2">Removes the formyl group from the N-terminal Met of newly synthesized proteins. Requires at least a dipeptide for an efficient rate of reaction. N-terminal L-methionine is a prerequisite for activity but the enzyme has broad specificity at other positions.</text>
</comment>
<feature type="active site" evidence="2">
    <location>
        <position position="160"/>
    </location>
</feature>
<evidence type="ECO:0000313" key="11">
    <source>
        <dbReference type="EMBL" id="CRI52269.1"/>
    </source>
</evidence>
<dbReference type="EMBL" id="LN847218">
    <property type="protein sequence ID" value="CRI44328.1"/>
    <property type="molecule type" value="Genomic_DNA"/>
</dbReference>
<dbReference type="PIRSF" id="PIRSF004749">
    <property type="entry name" value="Pep_def"/>
    <property type="match status" value="1"/>
</dbReference>
<dbReference type="HAMAP" id="MF_00163">
    <property type="entry name" value="Pep_deformylase"/>
    <property type="match status" value="1"/>
</dbReference>
<evidence type="ECO:0000256" key="2">
    <source>
        <dbReference type="HAMAP-Rule" id="MF_00163"/>
    </source>
</evidence>
<dbReference type="SUPFAM" id="SSF56420">
    <property type="entry name" value="Peptide deformylase"/>
    <property type="match status" value="1"/>
</dbReference>
<evidence type="ECO:0000313" key="4">
    <source>
        <dbReference type="EMBL" id="CRI40993.1"/>
    </source>
</evidence>
<dbReference type="NCBIfam" id="NF001159">
    <property type="entry name" value="PRK00150.1-3"/>
    <property type="match status" value="1"/>
</dbReference>
<feature type="binding site" evidence="2">
    <location>
        <position position="163"/>
    </location>
    <ligand>
        <name>Fe cation</name>
        <dbReference type="ChEBI" id="CHEBI:24875"/>
    </ligand>
</feature>
<dbReference type="EMBL" id="LN847256">
    <property type="protein sequence ID" value="CRI54373.1"/>
    <property type="molecule type" value="Genomic_DNA"/>
</dbReference>
<name>A0A0F7WUI0_CHLPN</name>
<feature type="binding site" evidence="2">
    <location>
        <position position="159"/>
    </location>
    <ligand>
        <name>Fe cation</name>
        <dbReference type="ChEBI" id="CHEBI:24875"/>
    </ligand>
</feature>
<sequence>MLVVRDFFTELCQAHVQTMIRRLEYYGSPILRKKSSPIAEITDEIRNLVSDMCDTMEAHRGVGLAAPQVGKNVSLFVMCVDRETEDGELIFSESPRVFINPVLSDPSETPIIGKEGCLSIPGLRGEVFRPQKITVTAMDLNGKIFTEHLEGFTARIIMHETDHLNGVLYIDLMEEPKDPKKFKASLEKIKRRYNTHLSKEELVS</sequence>
<dbReference type="Gene3D" id="3.90.45.10">
    <property type="entry name" value="Peptide deformylase"/>
    <property type="match status" value="1"/>
</dbReference>
<dbReference type="GO" id="GO:0006412">
    <property type="term" value="P:translation"/>
    <property type="evidence" value="ECO:0007669"/>
    <property type="project" value="UniProtKB-UniRule"/>
</dbReference>
<dbReference type="GO" id="GO:0046872">
    <property type="term" value="F:metal ion binding"/>
    <property type="evidence" value="ECO:0007669"/>
    <property type="project" value="UniProtKB-KW"/>
</dbReference>
<evidence type="ECO:0000313" key="13">
    <source>
        <dbReference type="EMBL" id="CRI73763.1"/>
    </source>
</evidence>
<reference evidence="4" key="1">
    <citation type="submission" date="2015-05" db="EMBL/GenBank/DDBJ databases">
        <authorList>
            <person name="Rattei Thomas"/>
        </authorList>
    </citation>
    <scope>NUCLEOTIDE SEQUENCE</scope>
    <source>
        <strain evidence="3">CV15</strain>
        <strain evidence="4">CWL029c</strain>
        <strain evidence="5">GiD</strain>
        <strain evidence="6">H12</strain>
        <strain evidence="7">MUL2216</strain>
        <strain evidence="8">Panola</strain>
        <strain evidence="10">PB1</strain>
        <strain evidence="9">U1271</strain>
        <strain evidence="11">UZG1</strain>
        <strain evidence="12">Wien2</strain>
        <strain evidence="13">YK41</strain>
    </source>
</reference>
<dbReference type="EMBL" id="LN847238">
    <property type="protein sequence ID" value="CRI47734.1"/>
    <property type="molecule type" value="Genomic_DNA"/>
</dbReference>
<dbReference type="AlphaFoldDB" id="A0A0F7WUI0"/>
<comment type="cofactor">
    <cofactor evidence="2">
        <name>Fe(2+)</name>
        <dbReference type="ChEBI" id="CHEBI:29033"/>
    </cofactor>
    <text evidence="2">Binds 1 Fe(2+) ion.</text>
</comment>
<dbReference type="EMBL" id="LN847228">
    <property type="protein sequence ID" value="CRI46588.1"/>
    <property type="molecule type" value="Genomic_DNA"/>
</dbReference>